<evidence type="ECO:0000256" key="7">
    <source>
        <dbReference type="SAM" id="SignalP"/>
    </source>
</evidence>
<reference evidence="10 12" key="2">
    <citation type="submission" date="2013-03" db="EMBL/GenBank/DDBJ databases">
        <title>The Genome Sequence of Enterococcus haemoperoxidus BAA-382 (PacBio/Illumina hybrid assembly).</title>
        <authorList>
            <consortium name="The Broad Institute Genomics Platform"/>
            <consortium name="The Broad Institute Genome Sequencing Center for Infectious Disease"/>
            <person name="Earl A."/>
            <person name="Russ C."/>
            <person name="Gilmore M."/>
            <person name="Surin D."/>
            <person name="Walker B."/>
            <person name="Young S."/>
            <person name="Zeng Q."/>
            <person name="Gargeya S."/>
            <person name="Fitzgerald M."/>
            <person name="Haas B."/>
            <person name="Abouelleil A."/>
            <person name="Allen A.W."/>
            <person name="Alvarado L."/>
            <person name="Arachchi H.M."/>
            <person name="Berlin A.M."/>
            <person name="Chapman S.B."/>
            <person name="Gainer-Dewar J."/>
            <person name="Goldberg J."/>
            <person name="Griggs A."/>
            <person name="Gujja S."/>
            <person name="Hansen M."/>
            <person name="Howarth C."/>
            <person name="Imamovic A."/>
            <person name="Ireland A."/>
            <person name="Larimer J."/>
            <person name="McCowan C."/>
            <person name="Murphy C."/>
            <person name="Pearson M."/>
            <person name="Poon T.W."/>
            <person name="Priest M."/>
            <person name="Roberts A."/>
            <person name="Saif S."/>
            <person name="Shea T."/>
            <person name="Sisk P."/>
            <person name="Sykes S."/>
            <person name="Wortman J."/>
            <person name="Nusbaum C."/>
            <person name="Birren B."/>
        </authorList>
    </citation>
    <scope>NUCLEOTIDE SEQUENCE [LARGE SCALE GENOMIC DNA]</scope>
    <source>
        <strain evidence="10 12">ATCC BAA-382</strain>
    </source>
</reference>
<proteinExistence type="predicted"/>
<reference evidence="9 11" key="1">
    <citation type="submission" date="2013-02" db="EMBL/GenBank/DDBJ databases">
        <title>The Genome Sequence of Enterococcus haemoperoxidus BAA-382.</title>
        <authorList>
            <consortium name="The Broad Institute Genome Sequencing Platform"/>
            <consortium name="The Broad Institute Genome Sequencing Center for Infectious Disease"/>
            <person name="Earl A.M."/>
            <person name="Gilmore M.S."/>
            <person name="Lebreton F."/>
            <person name="Walker B."/>
            <person name="Young S.K."/>
            <person name="Zeng Q."/>
            <person name="Gargeya S."/>
            <person name="Fitzgerald M."/>
            <person name="Haas B."/>
            <person name="Abouelleil A."/>
            <person name="Alvarado L."/>
            <person name="Arachchi H.M."/>
            <person name="Berlin A.M."/>
            <person name="Chapman S.B."/>
            <person name="Dewar J."/>
            <person name="Goldberg J."/>
            <person name="Griggs A."/>
            <person name="Gujja S."/>
            <person name="Hansen M."/>
            <person name="Howarth C."/>
            <person name="Imamovic A."/>
            <person name="Larimer J."/>
            <person name="McCowan C."/>
            <person name="Murphy C."/>
            <person name="Neiman D."/>
            <person name="Pearson M."/>
            <person name="Priest M."/>
            <person name="Roberts A."/>
            <person name="Saif S."/>
            <person name="Shea T."/>
            <person name="Sisk P."/>
            <person name="Sykes S."/>
            <person name="Wortman J."/>
            <person name="Nusbaum C."/>
            <person name="Birren B."/>
        </authorList>
    </citation>
    <scope>NUCLEOTIDE SEQUENCE [LARGE SCALE GENOMIC DNA]</scope>
    <source>
        <strain evidence="9 11">ATCC BAA-382</strain>
    </source>
</reference>
<feature type="compositionally biased region" description="Low complexity" evidence="5">
    <location>
        <begin position="46"/>
        <end position="68"/>
    </location>
</feature>
<evidence type="ECO:0000256" key="6">
    <source>
        <dbReference type="SAM" id="Phobius"/>
    </source>
</evidence>
<dbReference type="RefSeq" id="WP_010762312.1">
    <property type="nucleotide sequence ID" value="NZ_KB946316.1"/>
</dbReference>
<gene>
    <name evidence="10" type="ORF">I583_03087</name>
    <name evidence="9" type="ORF">UAW_02121</name>
</gene>
<feature type="chain" id="PRO_5004364485" evidence="7">
    <location>
        <begin position="30"/>
        <end position="126"/>
    </location>
</feature>
<dbReference type="NCBIfam" id="TIGR01167">
    <property type="entry name" value="LPXTG_anchor"/>
    <property type="match status" value="1"/>
</dbReference>
<dbReference type="AlphaFoldDB" id="R2QEY3"/>
<accession>R2QEY3</accession>
<keyword evidence="6" id="KW-0812">Transmembrane</keyword>
<sequence>MKNKSFYIRVVTSVFFLGMLSMMGIQAVAQENGGAIGTKGEIILQEETAPSSETSASTTDTASVTTKSGPSGIASSKSKPRGRYPSTGELARTSLSIAGLISLIAALLLFIWKRKSKRKGVKEDEV</sequence>
<evidence type="ECO:0000256" key="3">
    <source>
        <dbReference type="ARBA" id="ARBA00022729"/>
    </source>
</evidence>
<organism evidence="9 11">
    <name type="scientific">Enterococcus haemoperoxidus ATCC BAA-382</name>
    <dbReference type="NCBI Taxonomy" id="1158608"/>
    <lineage>
        <taxon>Bacteria</taxon>
        <taxon>Bacillati</taxon>
        <taxon>Bacillota</taxon>
        <taxon>Bacilli</taxon>
        <taxon>Lactobacillales</taxon>
        <taxon>Enterococcaceae</taxon>
        <taxon>Enterococcus</taxon>
    </lineage>
</organism>
<keyword evidence="12" id="KW-1185">Reference proteome</keyword>
<evidence type="ECO:0000313" key="11">
    <source>
        <dbReference type="Proteomes" id="UP000013858"/>
    </source>
</evidence>
<evidence type="ECO:0000256" key="2">
    <source>
        <dbReference type="ARBA" id="ARBA00022525"/>
    </source>
</evidence>
<keyword evidence="2" id="KW-0964">Secreted</keyword>
<feature type="signal peptide" evidence="7">
    <location>
        <begin position="1"/>
        <end position="29"/>
    </location>
</feature>
<dbReference type="EMBL" id="ASVY01000003">
    <property type="protein sequence ID" value="EOT60441.1"/>
    <property type="molecule type" value="Genomic_DNA"/>
</dbReference>
<evidence type="ECO:0000256" key="5">
    <source>
        <dbReference type="SAM" id="MobiDB-lite"/>
    </source>
</evidence>
<dbReference type="OrthoDB" id="9927575at2"/>
<dbReference type="eggNOG" id="ENOG5032NGF">
    <property type="taxonomic scope" value="Bacteria"/>
</dbReference>
<name>R2QEY3_9ENTE</name>
<feature type="region of interest" description="Disordered" evidence="5">
    <location>
        <begin position="46"/>
        <end position="86"/>
    </location>
</feature>
<dbReference type="STRING" id="155618.RV06_GL002395"/>
<keyword evidence="4" id="KW-0572">Peptidoglycan-anchor</keyword>
<keyword evidence="6" id="KW-0472">Membrane</keyword>
<comment type="caution">
    <text evidence="9">The sequence shown here is derived from an EMBL/GenBank/DDBJ whole genome shotgun (WGS) entry which is preliminary data.</text>
</comment>
<evidence type="ECO:0000259" key="8">
    <source>
        <dbReference type="Pfam" id="PF00746"/>
    </source>
</evidence>
<dbReference type="PATRIC" id="fig|1158608.3.peg.2087"/>
<dbReference type="Proteomes" id="UP000013858">
    <property type="component" value="Unassembled WGS sequence"/>
</dbReference>
<protein>
    <submittedName>
        <fullName evidence="9">LPXTG-domain-containing protein cell wall anchor domain</fullName>
    </submittedName>
</protein>
<dbReference type="Pfam" id="PF00746">
    <property type="entry name" value="Gram_pos_anchor"/>
    <property type="match status" value="1"/>
</dbReference>
<evidence type="ECO:0000313" key="10">
    <source>
        <dbReference type="EMBL" id="EOT60441.1"/>
    </source>
</evidence>
<evidence type="ECO:0000313" key="12">
    <source>
        <dbReference type="Proteomes" id="UP000014197"/>
    </source>
</evidence>
<keyword evidence="6" id="KW-1133">Transmembrane helix</keyword>
<dbReference type="InterPro" id="IPR019931">
    <property type="entry name" value="LPXTG_anchor"/>
</dbReference>
<feature type="transmembrane region" description="Helical" evidence="6">
    <location>
        <begin position="90"/>
        <end position="112"/>
    </location>
</feature>
<keyword evidence="3 7" id="KW-0732">Signal</keyword>
<evidence type="ECO:0000256" key="1">
    <source>
        <dbReference type="ARBA" id="ARBA00022512"/>
    </source>
</evidence>
<keyword evidence="1" id="KW-0134">Cell wall</keyword>
<evidence type="ECO:0000313" key="9">
    <source>
        <dbReference type="EMBL" id="EOH95042.1"/>
    </source>
</evidence>
<feature type="domain" description="Gram-positive cocci surface proteins LPxTG" evidence="8">
    <location>
        <begin position="77"/>
        <end position="117"/>
    </location>
</feature>
<dbReference type="Proteomes" id="UP000014197">
    <property type="component" value="Unassembled WGS sequence"/>
</dbReference>
<dbReference type="EMBL" id="AJAR01000020">
    <property type="protein sequence ID" value="EOH95042.1"/>
    <property type="molecule type" value="Genomic_DNA"/>
</dbReference>
<evidence type="ECO:0000256" key="4">
    <source>
        <dbReference type="ARBA" id="ARBA00023088"/>
    </source>
</evidence>